<dbReference type="RefSeq" id="WP_035662988.1">
    <property type="nucleotide sequence ID" value="NZ_BAUV01000006.1"/>
</dbReference>
<protein>
    <recommendedName>
        <fullName evidence="3">Pyrroline-5-carboxylate reductase catalytic N-terminal domain-containing protein</fullName>
    </recommendedName>
</protein>
<keyword evidence="2" id="KW-1185">Reference proteome</keyword>
<proteinExistence type="predicted"/>
<sequence length="159" mass="18022">MRLVVGSGRLASMLLTVMREDKETYLYGRNPKTVDYLLADFPNVKKANEQHFSLIKDVFLCLPPDGYEGFILKHKNLFDHNVTFYHMATAFKEEDVQLMVGNKKVVPLKLAGHAMVVKKEKSGLFVLGEQYKEDLGKIENLFPTMNIEIGSEADVLLAN</sequence>
<accession>W4QQK2</accession>
<evidence type="ECO:0000313" key="2">
    <source>
        <dbReference type="Proteomes" id="UP000018896"/>
    </source>
</evidence>
<organism evidence="1 2">
    <name type="scientific">Halalkalibacter akibai (strain ATCC 43226 / DSM 21942 / CIP 109018 / JCM 9157 / 1139)</name>
    <name type="common">Bacillus akibai</name>
    <dbReference type="NCBI Taxonomy" id="1236973"/>
    <lineage>
        <taxon>Bacteria</taxon>
        <taxon>Bacillati</taxon>
        <taxon>Bacillota</taxon>
        <taxon>Bacilli</taxon>
        <taxon>Bacillales</taxon>
        <taxon>Bacillaceae</taxon>
        <taxon>Halalkalibacter</taxon>
    </lineage>
</organism>
<comment type="caution">
    <text evidence="1">The sequence shown here is derived from an EMBL/GenBank/DDBJ whole genome shotgun (WGS) entry which is preliminary data.</text>
</comment>
<gene>
    <name evidence="1" type="ORF">JCM9157_1250</name>
</gene>
<dbReference type="InterPro" id="IPR036291">
    <property type="entry name" value="NAD(P)-bd_dom_sf"/>
</dbReference>
<dbReference type="EMBL" id="BAUV01000006">
    <property type="protein sequence ID" value="GAE34207.1"/>
    <property type="molecule type" value="Genomic_DNA"/>
</dbReference>
<dbReference type="SUPFAM" id="SSF51735">
    <property type="entry name" value="NAD(P)-binding Rossmann-fold domains"/>
    <property type="match status" value="1"/>
</dbReference>
<dbReference type="Proteomes" id="UP000018896">
    <property type="component" value="Unassembled WGS sequence"/>
</dbReference>
<dbReference type="STRING" id="1236973.JCM9157_1250"/>
<evidence type="ECO:0008006" key="3">
    <source>
        <dbReference type="Google" id="ProtNLM"/>
    </source>
</evidence>
<name>W4QQK2_HALA3</name>
<evidence type="ECO:0000313" key="1">
    <source>
        <dbReference type="EMBL" id="GAE34207.1"/>
    </source>
</evidence>
<dbReference type="AlphaFoldDB" id="W4QQK2"/>
<dbReference type="OrthoDB" id="2962404at2"/>
<reference evidence="1 2" key="1">
    <citation type="journal article" date="2014" name="Genome Announc.">
        <title>Draft Genome Sequences of Three Alkaliphilic Bacillus Strains, Bacillus wakoensis JCM 9140T, Bacillus akibai JCM 9157T, and Bacillus hemicellulosilyticus JCM 9152T.</title>
        <authorList>
            <person name="Yuki M."/>
            <person name="Oshima K."/>
            <person name="Suda W."/>
            <person name="Oshida Y."/>
            <person name="Kitamura K."/>
            <person name="Iida T."/>
            <person name="Hattori M."/>
            <person name="Ohkuma M."/>
        </authorList>
    </citation>
    <scope>NUCLEOTIDE SEQUENCE [LARGE SCALE GENOMIC DNA]</scope>
    <source>
        <strain evidence="1 2">JCM 9157</strain>
    </source>
</reference>